<keyword evidence="2" id="KW-1185">Reference proteome</keyword>
<feature type="non-terminal residue" evidence="1">
    <location>
        <position position="139"/>
    </location>
</feature>
<proteinExistence type="predicted"/>
<reference evidence="1" key="1">
    <citation type="submission" date="2020-11" db="EMBL/GenBank/DDBJ databases">
        <authorList>
            <person name="Tran Van P."/>
        </authorList>
    </citation>
    <scope>NUCLEOTIDE SEQUENCE</scope>
</reference>
<organism evidence="1">
    <name type="scientific">Medioppia subpectinata</name>
    <dbReference type="NCBI Taxonomy" id="1979941"/>
    <lineage>
        <taxon>Eukaryota</taxon>
        <taxon>Metazoa</taxon>
        <taxon>Ecdysozoa</taxon>
        <taxon>Arthropoda</taxon>
        <taxon>Chelicerata</taxon>
        <taxon>Arachnida</taxon>
        <taxon>Acari</taxon>
        <taxon>Acariformes</taxon>
        <taxon>Sarcoptiformes</taxon>
        <taxon>Oribatida</taxon>
        <taxon>Brachypylina</taxon>
        <taxon>Oppioidea</taxon>
        <taxon>Oppiidae</taxon>
        <taxon>Medioppia</taxon>
    </lineage>
</organism>
<evidence type="ECO:0000313" key="1">
    <source>
        <dbReference type="EMBL" id="CAD7623494.1"/>
    </source>
</evidence>
<name>A0A7R9KIK7_9ACAR</name>
<dbReference type="Proteomes" id="UP000759131">
    <property type="component" value="Unassembled WGS sequence"/>
</dbReference>
<dbReference type="EMBL" id="OC856263">
    <property type="protein sequence ID" value="CAD7623494.1"/>
    <property type="molecule type" value="Genomic_DNA"/>
</dbReference>
<evidence type="ECO:0000313" key="2">
    <source>
        <dbReference type="Proteomes" id="UP000759131"/>
    </source>
</evidence>
<dbReference type="EMBL" id="CAJPIZ010001688">
    <property type="protein sequence ID" value="CAG2103924.1"/>
    <property type="molecule type" value="Genomic_DNA"/>
</dbReference>
<protein>
    <submittedName>
        <fullName evidence="1">Uncharacterized protein</fullName>
    </submittedName>
</protein>
<gene>
    <name evidence="1" type="ORF">OSB1V03_LOCUS3949</name>
</gene>
<sequence length="139" mass="15968">VIYCGYDAEEAYYDDMNPRYERYGTGVECPANVDSLKDICSELGTTNNLSGRFFWDVVAGLKYLGYLKPRIRDIILESPSIAHYEKVNQFCKLPDDTMVKYCVLTNAKLNEAKALRDRFLGYLNEASKQTKINLSQVLW</sequence>
<accession>A0A7R9KIK7</accession>
<dbReference type="AlphaFoldDB" id="A0A7R9KIK7"/>